<dbReference type="EMBL" id="HBNS01026355">
    <property type="protein sequence ID" value="CAE4618375.1"/>
    <property type="molecule type" value="Transcribed_RNA"/>
</dbReference>
<feature type="signal peptide" evidence="1">
    <location>
        <begin position="1"/>
        <end position="21"/>
    </location>
</feature>
<keyword evidence="1" id="KW-0732">Signal</keyword>
<reference evidence="2" key="1">
    <citation type="submission" date="2021-01" db="EMBL/GenBank/DDBJ databases">
        <authorList>
            <person name="Corre E."/>
            <person name="Pelletier E."/>
            <person name="Niang G."/>
            <person name="Scheremetjew M."/>
            <person name="Finn R."/>
            <person name="Kale V."/>
            <person name="Holt S."/>
            <person name="Cochrane G."/>
            <person name="Meng A."/>
            <person name="Brown T."/>
            <person name="Cohen L."/>
        </authorList>
    </citation>
    <scope>NUCLEOTIDE SEQUENCE</scope>
    <source>
        <strain evidence="2">GSO104</strain>
    </source>
</reference>
<organism evidence="2">
    <name type="scientific">Ditylum brightwellii</name>
    <dbReference type="NCBI Taxonomy" id="49249"/>
    <lineage>
        <taxon>Eukaryota</taxon>
        <taxon>Sar</taxon>
        <taxon>Stramenopiles</taxon>
        <taxon>Ochrophyta</taxon>
        <taxon>Bacillariophyta</taxon>
        <taxon>Mediophyceae</taxon>
        <taxon>Lithodesmiophycidae</taxon>
        <taxon>Lithodesmiales</taxon>
        <taxon>Lithodesmiaceae</taxon>
        <taxon>Ditylum</taxon>
    </lineage>
</organism>
<gene>
    <name evidence="2" type="ORF">DBRI00130_LOCUS20761</name>
</gene>
<evidence type="ECO:0000313" key="2">
    <source>
        <dbReference type="EMBL" id="CAE4618375.1"/>
    </source>
</evidence>
<proteinExistence type="predicted"/>
<evidence type="ECO:0008006" key="3">
    <source>
        <dbReference type="Google" id="ProtNLM"/>
    </source>
</evidence>
<dbReference type="AlphaFoldDB" id="A0A7S4VLP0"/>
<feature type="chain" id="PRO_5031545457" description="Chitin-binding type-2 domain-containing protein" evidence="1">
    <location>
        <begin position="22"/>
        <end position="395"/>
    </location>
</feature>
<evidence type="ECO:0000256" key="1">
    <source>
        <dbReference type="SAM" id="SignalP"/>
    </source>
</evidence>
<accession>A0A7S4VLP0</accession>
<sequence>MIFTSSLVFALCLIQPFLSAALSFVDYDACTKAQTDATDHYIMCIYEQKSVAECQSTFMYDWKELSSGVCPKTQPASQSILNLVGICLGEKFTQEKCIKLSGYFIECAHEEDEPIKGCPYDLKICPDGSTVIRDPDNNCDFFACEVQGCYSDVKECPDGSFVSRDPDNNCDFSDCPDVACTADVQKCPDGSYVSRDPENNCDFKPCCCSSAEPHCYTGKAACCSNGKWSCPTDGWYWCEDEWTWQGPFGEQCEVPSCPYEKKQCSDGSFVIRNPDNSCEFFDCPNEICALEVKECPDGSFVSRDPENNCNFESCCCSPAEPYCYTGKAACCSNGRWSCPSKGWYWCEDEWTWQGPFGEQCEVPACALDVKTCPNGAEVSRNPYDDCNFFQCPDWW</sequence>
<name>A0A7S4VLP0_9STRA</name>
<protein>
    <recommendedName>
        <fullName evidence="3">Chitin-binding type-2 domain-containing protein</fullName>
    </recommendedName>
</protein>